<dbReference type="GO" id="GO:0005524">
    <property type="term" value="F:ATP binding"/>
    <property type="evidence" value="ECO:0007669"/>
    <property type="project" value="InterPro"/>
</dbReference>
<dbReference type="GO" id="GO:0010506">
    <property type="term" value="P:regulation of autophagy"/>
    <property type="evidence" value="ECO:0007669"/>
    <property type="project" value="InterPro"/>
</dbReference>
<accession>A0A8S1J9N5</accession>
<gene>
    <name evidence="2" type="ORF">OSTQU699_LOCUS5651</name>
</gene>
<proteinExistence type="predicted"/>
<dbReference type="Proteomes" id="UP000708148">
    <property type="component" value="Unassembled WGS sequence"/>
</dbReference>
<dbReference type="InterPro" id="IPR011009">
    <property type="entry name" value="Kinase-like_dom_sf"/>
</dbReference>
<dbReference type="Pfam" id="PF00069">
    <property type="entry name" value="Pkinase"/>
    <property type="match status" value="1"/>
</dbReference>
<evidence type="ECO:0000313" key="3">
    <source>
        <dbReference type="Proteomes" id="UP000708148"/>
    </source>
</evidence>
<comment type="caution">
    <text evidence="2">The sequence shown here is derived from an EMBL/GenBank/DDBJ whole genome shotgun (WGS) entry which is preliminary data.</text>
</comment>
<dbReference type="PANTHER" id="PTHR24348">
    <property type="entry name" value="SERINE/THREONINE-PROTEIN KINASE UNC-51-RELATED"/>
    <property type="match status" value="1"/>
</dbReference>
<dbReference type="EMBL" id="CAJHUC010001215">
    <property type="protein sequence ID" value="CAD7700292.1"/>
    <property type="molecule type" value="Genomic_DNA"/>
</dbReference>
<dbReference type="PROSITE" id="PS50011">
    <property type="entry name" value="PROTEIN_KINASE_DOM"/>
    <property type="match status" value="1"/>
</dbReference>
<dbReference type="PANTHER" id="PTHR24348:SF68">
    <property type="entry name" value="SERINE_THREONINE-PROTEIN KINASE ATG1C"/>
    <property type="match status" value="1"/>
</dbReference>
<dbReference type="InterPro" id="IPR000719">
    <property type="entry name" value="Prot_kinase_dom"/>
</dbReference>
<dbReference type="GO" id="GO:0005737">
    <property type="term" value="C:cytoplasm"/>
    <property type="evidence" value="ECO:0007669"/>
    <property type="project" value="TreeGrafter"/>
</dbReference>
<dbReference type="AlphaFoldDB" id="A0A8S1J9N5"/>
<feature type="domain" description="Protein kinase" evidence="1">
    <location>
        <begin position="12"/>
        <end position="280"/>
    </location>
</feature>
<reference evidence="2" key="1">
    <citation type="submission" date="2020-12" db="EMBL/GenBank/DDBJ databases">
        <authorList>
            <person name="Iha C."/>
        </authorList>
    </citation>
    <scope>NUCLEOTIDE SEQUENCE</scope>
</reference>
<dbReference type="SUPFAM" id="SSF56112">
    <property type="entry name" value="Protein kinase-like (PK-like)"/>
    <property type="match status" value="1"/>
</dbReference>
<protein>
    <recommendedName>
        <fullName evidence="1">Protein kinase domain-containing protein</fullName>
    </recommendedName>
</protein>
<dbReference type="OrthoDB" id="190564at2759"/>
<organism evidence="2 3">
    <name type="scientific">Ostreobium quekettii</name>
    <dbReference type="NCBI Taxonomy" id="121088"/>
    <lineage>
        <taxon>Eukaryota</taxon>
        <taxon>Viridiplantae</taxon>
        <taxon>Chlorophyta</taxon>
        <taxon>core chlorophytes</taxon>
        <taxon>Ulvophyceae</taxon>
        <taxon>TCBD clade</taxon>
        <taxon>Bryopsidales</taxon>
        <taxon>Ostreobineae</taxon>
        <taxon>Ostreobiaceae</taxon>
        <taxon>Ostreobium</taxon>
    </lineage>
</organism>
<sequence>MAPHAMVPPNYFDVVRHIDDGKSSSVYHCRDVRESDPSAADVAIKFIPRGPETIDERVLREVLIVRKLQHKHIVRFREAHLNSRHLCLVFDYVPGGNLEQFVDSRGGTLPEHLARYFFQQLVLGMDFLHRVPPYGIMNRDLKLRNILVDDPTSEFPILSICDFGFGKERDPCVPTVSAVGTPFYFAPEILYRSSWEMRYDGKMTDIHGMGVILYKMLYGEFPEFNETGGETLEEKLLQLKVNTTKLDKSPPSLRALMLGLLEPVPSQRWSVDKVFKNEWFCLDLEEGSAALRQYNDAMLAQYNQWEDSRREVQSVERLKMMVNNARAEAL</sequence>
<dbReference type="Gene3D" id="1.10.510.10">
    <property type="entry name" value="Transferase(Phosphotransferase) domain 1"/>
    <property type="match status" value="1"/>
</dbReference>
<dbReference type="GO" id="GO:0004674">
    <property type="term" value="F:protein serine/threonine kinase activity"/>
    <property type="evidence" value="ECO:0007669"/>
    <property type="project" value="InterPro"/>
</dbReference>
<name>A0A8S1J9N5_9CHLO</name>
<keyword evidence="3" id="KW-1185">Reference proteome</keyword>
<dbReference type="InterPro" id="IPR045269">
    <property type="entry name" value="Atg1-like"/>
</dbReference>
<evidence type="ECO:0000259" key="1">
    <source>
        <dbReference type="PROSITE" id="PS50011"/>
    </source>
</evidence>
<evidence type="ECO:0000313" key="2">
    <source>
        <dbReference type="EMBL" id="CAD7700292.1"/>
    </source>
</evidence>
<dbReference type="SMART" id="SM00220">
    <property type="entry name" value="S_TKc"/>
    <property type="match status" value="1"/>
</dbReference>